<dbReference type="Pfam" id="PF06725">
    <property type="entry name" value="3D"/>
    <property type="match status" value="1"/>
</dbReference>
<dbReference type="EMBL" id="AP024849">
    <property type="protein sequence ID" value="BCZ45948.1"/>
    <property type="molecule type" value="Genomic_DNA"/>
</dbReference>
<feature type="region of interest" description="Disordered" evidence="1">
    <location>
        <begin position="74"/>
        <end position="99"/>
    </location>
</feature>
<protein>
    <recommendedName>
        <fullName evidence="2">3D domain-containing protein</fullName>
    </recommendedName>
</protein>
<proteinExistence type="predicted"/>
<organism evidence="3 4">
    <name type="scientific">Clostridium gelidum</name>
    <dbReference type="NCBI Taxonomy" id="704125"/>
    <lineage>
        <taxon>Bacteria</taxon>
        <taxon>Bacillati</taxon>
        <taxon>Bacillota</taxon>
        <taxon>Clostridia</taxon>
        <taxon>Eubacteriales</taxon>
        <taxon>Clostridiaceae</taxon>
        <taxon>Clostridium</taxon>
    </lineage>
</organism>
<feature type="domain" description="3D" evidence="2">
    <location>
        <begin position="141"/>
        <end position="206"/>
    </location>
</feature>
<keyword evidence="4" id="KW-1185">Reference proteome</keyword>
<feature type="compositionally biased region" description="Polar residues" evidence="1">
    <location>
        <begin position="90"/>
        <end position="99"/>
    </location>
</feature>
<accession>A0ABM7T3S3</accession>
<evidence type="ECO:0000313" key="3">
    <source>
        <dbReference type="EMBL" id="BCZ45948.1"/>
    </source>
</evidence>
<evidence type="ECO:0000313" key="4">
    <source>
        <dbReference type="Proteomes" id="UP000824633"/>
    </source>
</evidence>
<name>A0ABM7T3S3_9CLOT</name>
<dbReference type="InterPro" id="IPR059180">
    <property type="entry name" value="3D_YorM"/>
</dbReference>
<dbReference type="CDD" id="cd14667">
    <property type="entry name" value="3D_containing_proteins"/>
    <property type="match status" value="1"/>
</dbReference>
<dbReference type="Proteomes" id="UP000824633">
    <property type="component" value="Chromosome"/>
</dbReference>
<dbReference type="RefSeq" id="WP_224037480.1">
    <property type="nucleotide sequence ID" value="NZ_AP024849.1"/>
</dbReference>
<reference evidence="4" key="1">
    <citation type="submission" date="2021-07" db="EMBL/GenBank/DDBJ databases">
        <title>Complete genome sequencing of a Clostridium isolate.</title>
        <authorList>
            <person name="Ueki A."/>
            <person name="Tonouchi A."/>
        </authorList>
    </citation>
    <scope>NUCLEOTIDE SEQUENCE [LARGE SCALE GENOMIC DNA]</scope>
    <source>
        <strain evidence="4">C5S11</strain>
    </source>
</reference>
<gene>
    <name evidence="3" type="ORF">psyc5s11_20150</name>
</gene>
<dbReference type="InterPro" id="IPR010611">
    <property type="entry name" value="3D_dom"/>
</dbReference>
<sequence length="209" mass="23701">MFKLKKHMIRGYIILEICLIGIGMSCLNIESENVQINKYVAGKYQGSSKIENYEIEGRKYIVEKDTMEEYIETSSDTSQELVAEKEEPETISTKSQENQHSVGIPIKAELTAYCNDPRCSEEWGSQTAMQTETRLGVIAAPSNISLGSKIYIPELKNYKADGMFNVEDRGGAIKVKEDGTYVIDVWVSTYEEAEEFGRKKTTIYLVENY</sequence>
<evidence type="ECO:0000256" key="1">
    <source>
        <dbReference type="SAM" id="MobiDB-lite"/>
    </source>
</evidence>
<evidence type="ECO:0000259" key="2">
    <source>
        <dbReference type="Pfam" id="PF06725"/>
    </source>
</evidence>